<dbReference type="Proteomes" id="UP000247078">
    <property type="component" value="Unassembled WGS sequence"/>
</dbReference>
<feature type="domain" description="SGNH hydrolase-type esterase" evidence="3">
    <location>
        <begin position="197"/>
        <end position="352"/>
    </location>
</feature>
<sequence>MNKAQGSQAVATEALAEGGKEAVTDWKFNFGPDSGSAGEIKGYLKVSASTAYEEQGEYGFESGSLVYEKQRISEDEGTDSNRANNGQQGQANVSARLRSSFCIPLKASFIVDVPDGTYQVLLIAGDELAETITRVKAGEGRLMLPTIHTLPGQCAEVRFSVVVRGGKLRLSFSGPAPRINALEITLANQTMTVFLAGDSTVTDQPESGYPYCGWGQLLPAQFKHDVAVDNHAQSGRSSRSFINEGRLDAILERIKPEDFLFIQFGHNDEKPGPDRGTEPFTSYKEYLKKYINAAREAKARPVLMTPVHRRYFADDGTLTDTHGDYIVAVRELAEEEGVPLIDLAERSRILFEQAGIEGSKEDFMWVLPGEYVNFPTGVEDNTHFQERGARRLAMQVAEAIRELRLQPLQMYLR</sequence>
<dbReference type="InterPro" id="IPR013830">
    <property type="entry name" value="SGNH_hydro"/>
</dbReference>
<gene>
    <name evidence="4" type="ORF">DET56_10436</name>
</gene>
<dbReference type="Gene3D" id="3.40.50.1110">
    <property type="entry name" value="SGNH hydrolase"/>
    <property type="match status" value="1"/>
</dbReference>
<evidence type="ECO:0000259" key="3">
    <source>
        <dbReference type="Pfam" id="PF13472"/>
    </source>
</evidence>
<dbReference type="EMBL" id="QGTZ01000004">
    <property type="protein sequence ID" value="PWW41982.1"/>
    <property type="molecule type" value="Genomic_DNA"/>
</dbReference>
<dbReference type="PANTHER" id="PTHR43695">
    <property type="entry name" value="PUTATIVE (AFU_ORTHOLOGUE AFUA_2G17250)-RELATED"/>
    <property type="match status" value="1"/>
</dbReference>
<accession>A0A855YEA8</accession>
<dbReference type="PANTHER" id="PTHR43695:SF1">
    <property type="entry name" value="RHAMNOGALACTURONAN ACETYLESTERASE"/>
    <property type="match status" value="1"/>
</dbReference>
<dbReference type="Gene3D" id="2.60.120.430">
    <property type="entry name" value="Galactose-binding lectin"/>
    <property type="match status" value="1"/>
</dbReference>
<dbReference type="AlphaFoldDB" id="A0A855YEA8"/>
<comment type="caution">
    <text evidence="4">The sequence shown here is derived from an EMBL/GenBank/DDBJ whole genome shotgun (WGS) entry which is preliminary data.</text>
</comment>
<organism evidence="4 5">
    <name type="scientific">Paenibacillus pabuli</name>
    <dbReference type="NCBI Taxonomy" id="1472"/>
    <lineage>
        <taxon>Bacteria</taxon>
        <taxon>Bacillati</taxon>
        <taxon>Bacillota</taxon>
        <taxon>Bacilli</taxon>
        <taxon>Bacillales</taxon>
        <taxon>Paenibacillaceae</taxon>
        <taxon>Paenibacillus</taxon>
    </lineage>
</organism>
<proteinExistence type="inferred from homology"/>
<protein>
    <submittedName>
        <fullName evidence="4">Lysophospholipase L1-like esterase</fullName>
    </submittedName>
</protein>
<dbReference type="GO" id="GO:0016787">
    <property type="term" value="F:hydrolase activity"/>
    <property type="evidence" value="ECO:0007669"/>
    <property type="project" value="UniProtKB-KW"/>
</dbReference>
<dbReference type="InterPro" id="IPR008979">
    <property type="entry name" value="Galactose-bd-like_sf"/>
</dbReference>
<dbReference type="CDD" id="cd01821">
    <property type="entry name" value="Rhamnogalacturan_acetylesterase_like"/>
    <property type="match status" value="1"/>
</dbReference>
<dbReference type="SUPFAM" id="SSF49785">
    <property type="entry name" value="Galactose-binding domain-like"/>
    <property type="match status" value="1"/>
</dbReference>
<keyword evidence="2" id="KW-0378">Hydrolase</keyword>
<reference evidence="4 5" key="1">
    <citation type="submission" date="2018-05" db="EMBL/GenBank/DDBJ databases">
        <title>Freshwater and sediment microbial communities from various areas in North America, analyzing microbe dynamics in response to fracking.</title>
        <authorList>
            <person name="Lamendella R."/>
        </authorList>
    </citation>
    <scope>NUCLEOTIDE SEQUENCE [LARGE SCALE GENOMIC DNA]</scope>
    <source>
        <strain evidence="4 5">DB-3</strain>
    </source>
</reference>
<evidence type="ECO:0000313" key="5">
    <source>
        <dbReference type="Proteomes" id="UP000247078"/>
    </source>
</evidence>
<dbReference type="Pfam" id="PF13472">
    <property type="entry name" value="Lipase_GDSL_2"/>
    <property type="match status" value="1"/>
</dbReference>
<comment type="similarity">
    <text evidence="1">Belongs to the 'GDSL' lipolytic enzyme family.</text>
</comment>
<evidence type="ECO:0000256" key="1">
    <source>
        <dbReference type="ARBA" id="ARBA00008668"/>
    </source>
</evidence>
<dbReference type="InterPro" id="IPR037459">
    <property type="entry name" value="RhgT-like"/>
</dbReference>
<evidence type="ECO:0000313" key="4">
    <source>
        <dbReference type="EMBL" id="PWW41982.1"/>
    </source>
</evidence>
<dbReference type="InterPro" id="IPR036514">
    <property type="entry name" value="SGNH_hydro_sf"/>
</dbReference>
<name>A0A855YEA8_9BACL</name>
<dbReference type="SUPFAM" id="SSF52266">
    <property type="entry name" value="SGNH hydrolase"/>
    <property type="match status" value="1"/>
</dbReference>
<evidence type="ECO:0000256" key="2">
    <source>
        <dbReference type="ARBA" id="ARBA00022801"/>
    </source>
</evidence>